<accession>A0AA39ZB84</accession>
<dbReference type="EMBL" id="JAULSY010000077">
    <property type="protein sequence ID" value="KAK0667102.1"/>
    <property type="molecule type" value="Genomic_DNA"/>
</dbReference>
<name>A0AA39ZB84_9PEZI</name>
<feature type="non-terminal residue" evidence="1">
    <location>
        <position position="264"/>
    </location>
</feature>
<feature type="non-terminal residue" evidence="1">
    <location>
        <position position="1"/>
    </location>
</feature>
<dbReference type="AlphaFoldDB" id="A0AA39ZB84"/>
<protein>
    <submittedName>
        <fullName evidence="1">Uncharacterized protein</fullName>
    </submittedName>
</protein>
<organism evidence="1 2">
    <name type="scientific">Cercophora samala</name>
    <dbReference type="NCBI Taxonomy" id="330535"/>
    <lineage>
        <taxon>Eukaryota</taxon>
        <taxon>Fungi</taxon>
        <taxon>Dikarya</taxon>
        <taxon>Ascomycota</taxon>
        <taxon>Pezizomycotina</taxon>
        <taxon>Sordariomycetes</taxon>
        <taxon>Sordariomycetidae</taxon>
        <taxon>Sordariales</taxon>
        <taxon>Lasiosphaeriaceae</taxon>
        <taxon>Cercophora</taxon>
    </lineage>
</organism>
<reference evidence="1" key="1">
    <citation type="submission" date="2023-06" db="EMBL/GenBank/DDBJ databases">
        <title>Genome-scale phylogeny and comparative genomics of the fungal order Sordariales.</title>
        <authorList>
            <consortium name="Lawrence Berkeley National Laboratory"/>
            <person name="Hensen N."/>
            <person name="Bonometti L."/>
            <person name="Westerberg I."/>
            <person name="Brannstrom I.O."/>
            <person name="Guillou S."/>
            <person name="Cros-Aarteil S."/>
            <person name="Calhoun S."/>
            <person name="Haridas S."/>
            <person name="Kuo A."/>
            <person name="Mondo S."/>
            <person name="Pangilinan J."/>
            <person name="Riley R."/>
            <person name="Labutti K."/>
            <person name="Andreopoulos B."/>
            <person name="Lipzen A."/>
            <person name="Chen C."/>
            <person name="Yanf M."/>
            <person name="Daum C."/>
            <person name="Ng V."/>
            <person name="Clum A."/>
            <person name="Steindorff A."/>
            <person name="Ohm R."/>
            <person name="Martin F."/>
            <person name="Silar P."/>
            <person name="Natvig D."/>
            <person name="Lalanne C."/>
            <person name="Gautier V."/>
            <person name="Ament-Velasquez S.L."/>
            <person name="Kruys A."/>
            <person name="Hutchinson M.I."/>
            <person name="Powell A.J."/>
            <person name="Barry K."/>
            <person name="Miller A.N."/>
            <person name="Grigoriev I.V."/>
            <person name="Debuchy R."/>
            <person name="Gladieux P."/>
            <person name="Thoren M.H."/>
            <person name="Johannesson H."/>
        </authorList>
    </citation>
    <scope>NUCLEOTIDE SEQUENCE</scope>
    <source>
        <strain evidence="1">CBS 307.81</strain>
    </source>
</reference>
<keyword evidence="2" id="KW-1185">Reference proteome</keyword>
<gene>
    <name evidence="1" type="ORF">QBC41DRAFT_203922</name>
</gene>
<dbReference type="Proteomes" id="UP001174997">
    <property type="component" value="Unassembled WGS sequence"/>
</dbReference>
<comment type="caution">
    <text evidence="1">The sequence shown here is derived from an EMBL/GenBank/DDBJ whole genome shotgun (WGS) entry which is preliminary data.</text>
</comment>
<evidence type="ECO:0000313" key="2">
    <source>
        <dbReference type="Proteomes" id="UP001174997"/>
    </source>
</evidence>
<sequence length="264" mass="28894">GFGGYGDPWNDRTGPYNANNSAFLEAVESSNASAIFKMPGYDVSKPYPGAPIDGWTFSVTALDFSTFDYQRADSRTAMIGYSMTIKAPDSLLADNLDGTKKVNVDPSWGMCMWTWSPPHHTQKALWNNRENKPLSEDGSCDGFLSKECISALEKLGLDRSSVVLPNETRSAAARFPSPTSQDVGGYYNTTQDLRDYWDSYVLNYWPIMTVMVNVTVDEVTPFYKRKGGMARMSCVAPNGVGTGKGFSFSGVVPANAAGTDQKEE</sequence>
<proteinExistence type="predicted"/>
<evidence type="ECO:0000313" key="1">
    <source>
        <dbReference type="EMBL" id="KAK0667102.1"/>
    </source>
</evidence>